<feature type="domain" description="Streptomycin biosynthesis protein StrF" evidence="2">
    <location>
        <begin position="739"/>
        <end position="942"/>
    </location>
</feature>
<dbReference type="EMBL" id="FOGW01000011">
    <property type="protein sequence ID" value="SER83623.1"/>
    <property type="molecule type" value="Genomic_DNA"/>
</dbReference>
<dbReference type="SUPFAM" id="SSF53756">
    <property type="entry name" value="UDP-Glycosyltransferase/glycogen phosphorylase"/>
    <property type="match status" value="1"/>
</dbReference>
<dbReference type="Pfam" id="PF13712">
    <property type="entry name" value="Glyco_tranf_2_5"/>
    <property type="match status" value="1"/>
</dbReference>
<dbReference type="PANTHER" id="PTHR12526:SF630">
    <property type="entry name" value="GLYCOSYLTRANSFERASE"/>
    <property type="match status" value="1"/>
</dbReference>
<evidence type="ECO:0000313" key="3">
    <source>
        <dbReference type="EMBL" id="SER83623.1"/>
    </source>
</evidence>
<protein>
    <submittedName>
        <fullName evidence="3">Glycosyl transferases group 1</fullName>
    </submittedName>
</protein>
<dbReference type="Pfam" id="PF00534">
    <property type="entry name" value="Glycos_transf_1"/>
    <property type="match status" value="1"/>
</dbReference>
<name>A0A1H9SGV5_9FIRM</name>
<organism evidence="3 4">
    <name type="scientific">Lachnobacterium bovis</name>
    <dbReference type="NCBI Taxonomy" id="140626"/>
    <lineage>
        <taxon>Bacteria</taxon>
        <taxon>Bacillati</taxon>
        <taxon>Bacillota</taxon>
        <taxon>Clostridia</taxon>
        <taxon>Lachnospirales</taxon>
        <taxon>Lachnospiraceae</taxon>
        <taxon>Lachnobacterium</taxon>
    </lineage>
</organism>
<dbReference type="Gene3D" id="3.90.550.10">
    <property type="entry name" value="Spore Coat Polysaccharide Biosynthesis Protein SpsA, Chain A"/>
    <property type="match status" value="1"/>
</dbReference>
<accession>A0A1H9SGV5</accession>
<dbReference type="InterPro" id="IPR059123">
    <property type="entry name" value="StrF_dom"/>
</dbReference>
<evidence type="ECO:0000259" key="2">
    <source>
        <dbReference type="Pfam" id="PF13712"/>
    </source>
</evidence>
<reference evidence="4" key="1">
    <citation type="submission" date="2016-10" db="EMBL/GenBank/DDBJ databases">
        <authorList>
            <person name="Varghese N."/>
            <person name="Submissions S."/>
        </authorList>
    </citation>
    <scope>NUCLEOTIDE SEQUENCE [LARGE SCALE GENOMIC DNA]</scope>
    <source>
        <strain evidence="4">S1b</strain>
    </source>
</reference>
<keyword evidence="4" id="KW-1185">Reference proteome</keyword>
<dbReference type="RefSeq" id="WP_074730597.1">
    <property type="nucleotide sequence ID" value="NZ_FOGW01000011.1"/>
</dbReference>
<sequence length="972" mass="113908">MLIVDILSPCGGGKSGIEKVLSSWKKITHIKFRFIHLGLGIEYLEGYDEAYEYKVYDSSKNISEQLEKMAMTYANFIKVHGKPMLCVTLNYPIMSKVVKLSQQYLINNSEAEFKIVSWVHNDVNMYNSVGLGGIKELKEADYHLCINKAIIKQLKQDGVNDDKIYYIANPIVFPKEDYFEKINYVNGDVRKKSNKLIYVGRVSAEKRLDIILEAMYRAKSDWSIKIIGDGDYKKELFEIISYLQMDDKVKYLGWKDNPWDYLEDEVALVAASDYEGFLLVGAEALAYGRMVLSTPTVIDYIQEGVNGYFFNNEDGVQLAEILDKIANGEISIPDPRLCRESVAQYEEKNYIKAVEISLLYIIKESVKKNSEEYFELVSSFIDCNRIHEVEEVLKEAFIEYPLDYRWYYIKGLLAENGENFEEQLVWLIFVKLLKEINKEHITKEISESLDEEYYNIRNKKGLVVKKILNTAKQIFIEMINLKSYDVVFKLITELTSSSNIDSECRKIFIDREILMLKNILEIGLMQIKRTKKVVYPNDIKKLEDYNCIDKYKDNIKGFYEVFKEVRFYLERMLYGIPETSEESLAETILKYDVTPEMLLLFIREMVPLLYDDVPMYEKVAEYLKTSKKQGKNFSEYYIEIYHTFVHSVKKLYECNHDEEKKKIIFKEKKEKNFFKKIIVNLDKTKSCEIIDYERKIEKNDILKQGESTIVNYELKEWNETQRLINKKNEGVEYDEKKIAIIFCTNDNRMRLECEAYIKTLDIPKDFSLEVIEVINAKSMASGYNAAILNTNAKYKLYIHHDVWLIEENILIDAVEALQQNQDVNLLGVAGSAKINKNGCWFEKKDIDYGFVKVVQNHEAQTVESSHIGNNLRIIGKANDNIILYSAKAIDGVFLFTNKDVPWREDIFDHWHYYDISECIEYIYRGYKCAFWDNGKVNIHHYVTVDTEADVVYRLWREVFLKYVKEIDENLLG</sequence>
<dbReference type="GO" id="GO:0016757">
    <property type="term" value="F:glycosyltransferase activity"/>
    <property type="evidence" value="ECO:0007669"/>
    <property type="project" value="InterPro"/>
</dbReference>
<dbReference type="Gene3D" id="3.40.50.2000">
    <property type="entry name" value="Glycogen Phosphorylase B"/>
    <property type="match status" value="2"/>
</dbReference>
<keyword evidence="3" id="KW-0808">Transferase</keyword>
<dbReference type="InterPro" id="IPR001296">
    <property type="entry name" value="Glyco_trans_1"/>
</dbReference>
<evidence type="ECO:0000313" key="4">
    <source>
        <dbReference type="Proteomes" id="UP000182471"/>
    </source>
</evidence>
<feature type="domain" description="Glycosyl transferase family 1" evidence="1">
    <location>
        <begin position="190"/>
        <end position="329"/>
    </location>
</feature>
<dbReference type="Proteomes" id="UP000182471">
    <property type="component" value="Unassembled WGS sequence"/>
</dbReference>
<dbReference type="AlphaFoldDB" id="A0A1H9SGV5"/>
<proteinExistence type="predicted"/>
<evidence type="ECO:0000259" key="1">
    <source>
        <dbReference type="Pfam" id="PF00534"/>
    </source>
</evidence>
<dbReference type="PANTHER" id="PTHR12526">
    <property type="entry name" value="GLYCOSYLTRANSFERASE"/>
    <property type="match status" value="1"/>
</dbReference>
<gene>
    <name evidence="3" type="ORF">SAMN02910429_01233</name>
</gene>
<dbReference type="InterPro" id="IPR029044">
    <property type="entry name" value="Nucleotide-diphossugar_trans"/>
</dbReference>